<evidence type="ECO:0000313" key="3">
    <source>
        <dbReference type="Proteomes" id="UP000886653"/>
    </source>
</evidence>
<feature type="compositionally biased region" description="Polar residues" evidence="1">
    <location>
        <begin position="149"/>
        <end position="160"/>
    </location>
</feature>
<dbReference type="OrthoDB" id="413361at2759"/>
<dbReference type="AlphaFoldDB" id="A0A9P6TC45"/>
<feature type="compositionally biased region" description="Acidic residues" evidence="1">
    <location>
        <begin position="114"/>
        <end position="129"/>
    </location>
</feature>
<dbReference type="Proteomes" id="UP000886653">
    <property type="component" value="Unassembled WGS sequence"/>
</dbReference>
<keyword evidence="3" id="KW-1185">Reference proteome</keyword>
<proteinExistence type="predicted"/>
<dbReference type="EMBL" id="MU167279">
    <property type="protein sequence ID" value="KAG0145268.1"/>
    <property type="molecule type" value="Genomic_DNA"/>
</dbReference>
<feature type="region of interest" description="Disordered" evidence="1">
    <location>
        <begin position="56"/>
        <end position="160"/>
    </location>
</feature>
<feature type="compositionally biased region" description="Basic and acidic residues" evidence="1">
    <location>
        <begin position="103"/>
        <end position="113"/>
    </location>
</feature>
<reference evidence="2" key="1">
    <citation type="submission" date="2013-11" db="EMBL/GenBank/DDBJ databases">
        <title>Genome sequence of the fusiform rust pathogen reveals effectors for host alternation and coevolution with pine.</title>
        <authorList>
            <consortium name="DOE Joint Genome Institute"/>
            <person name="Smith K."/>
            <person name="Pendleton A."/>
            <person name="Kubisiak T."/>
            <person name="Anderson C."/>
            <person name="Salamov A."/>
            <person name="Aerts A."/>
            <person name="Riley R."/>
            <person name="Clum A."/>
            <person name="Lindquist E."/>
            <person name="Ence D."/>
            <person name="Campbell M."/>
            <person name="Kronenberg Z."/>
            <person name="Feau N."/>
            <person name="Dhillon B."/>
            <person name="Hamelin R."/>
            <person name="Burleigh J."/>
            <person name="Smith J."/>
            <person name="Yandell M."/>
            <person name="Nelson C."/>
            <person name="Grigoriev I."/>
            <person name="Davis J."/>
        </authorList>
    </citation>
    <scope>NUCLEOTIDE SEQUENCE</scope>
    <source>
        <strain evidence="2">G11</strain>
    </source>
</reference>
<comment type="caution">
    <text evidence="2">The sequence shown here is derived from an EMBL/GenBank/DDBJ whole genome shotgun (WGS) entry which is preliminary data.</text>
</comment>
<evidence type="ECO:0000256" key="1">
    <source>
        <dbReference type="SAM" id="MobiDB-lite"/>
    </source>
</evidence>
<sequence length="160" mass="18806">MMPVSAPSIMIGIEEYNHNYHLLDLESEKQYVTHDATFQPLVFPARKVSNQYNDNWHLTEEETIEEVESQESESEDRPEKPRSLTEDELPPLIIPIDQGRQINEGKESSMREAEEFERDEDESYDDQIELEITPPPEPLRRLTRERNQPQRFTPGTNHTI</sequence>
<feature type="compositionally biased region" description="Basic and acidic residues" evidence="1">
    <location>
        <begin position="138"/>
        <end position="148"/>
    </location>
</feature>
<feature type="compositionally biased region" description="Acidic residues" evidence="1">
    <location>
        <begin position="61"/>
        <end position="74"/>
    </location>
</feature>
<protein>
    <submittedName>
        <fullName evidence="2">Uncharacterized protein</fullName>
    </submittedName>
</protein>
<organism evidence="2 3">
    <name type="scientific">Cronartium quercuum f. sp. fusiforme G11</name>
    <dbReference type="NCBI Taxonomy" id="708437"/>
    <lineage>
        <taxon>Eukaryota</taxon>
        <taxon>Fungi</taxon>
        <taxon>Dikarya</taxon>
        <taxon>Basidiomycota</taxon>
        <taxon>Pucciniomycotina</taxon>
        <taxon>Pucciniomycetes</taxon>
        <taxon>Pucciniales</taxon>
        <taxon>Coleosporiaceae</taxon>
        <taxon>Cronartium</taxon>
    </lineage>
</organism>
<accession>A0A9P6TC45</accession>
<evidence type="ECO:0000313" key="2">
    <source>
        <dbReference type="EMBL" id="KAG0145268.1"/>
    </source>
</evidence>
<gene>
    <name evidence="2" type="ORF">CROQUDRAFT_93994</name>
</gene>
<feature type="compositionally biased region" description="Basic and acidic residues" evidence="1">
    <location>
        <begin position="75"/>
        <end position="85"/>
    </location>
</feature>
<name>A0A9P6TC45_9BASI</name>